<dbReference type="InterPro" id="IPR000182">
    <property type="entry name" value="GNAT_dom"/>
</dbReference>
<dbReference type="Gene3D" id="3.40.630.30">
    <property type="match status" value="1"/>
</dbReference>
<dbReference type="InterPro" id="IPR016181">
    <property type="entry name" value="Acyl_CoA_acyltransferase"/>
</dbReference>
<dbReference type="Pfam" id="PF13673">
    <property type="entry name" value="Acetyltransf_10"/>
    <property type="match status" value="1"/>
</dbReference>
<comment type="caution">
    <text evidence="2">The sequence shown here is derived from an EMBL/GenBank/DDBJ whole genome shotgun (WGS) entry which is preliminary data.</text>
</comment>
<reference evidence="2 3" key="1">
    <citation type="submission" date="2023-03" db="EMBL/GenBank/DDBJ databases">
        <title>Paludisphaera mucosa sp. nov. a novel planctomycete from northern fen.</title>
        <authorList>
            <person name="Ivanova A."/>
        </authorList>
    </citation>
    <scope>NUCLEOTIDE SEQUENCE [LARGE SCALE GENOMIC DNA]</scope>
    <source>
        <strain evidence="2 3">Pla2</strain>
    </source>
</reference>
<dbReference type="PROSITE" id="PS51186">
    <property type="entry name" value="GNAT"/>
    <property type="match status" value="1"/>
</dbReference>
<evidence type="ECO:0000313" key="3">
    <source>
        <dbReference type="Proteomes" id="UP001216907"/>
    </source>
</evidence>
<dbReference type="GO" id="GO:0016746">
    <property type="term" value="F:acyltransferase activity"/>
    <property type="evidence" value="ECO:0007669"/>
    <property type="project" value="UniProtKB-KW"/>
</dbReference>
<dbReference type="EMBL" id="JARRAG010000001">
    <property type="protein sequence ID" value="MDG3002204.1"/>
    <property type="molecule type" value="Genomic_DNA"/>
</dbReference>
<gene>
    <name evidence="2" type="ORF">PZE19_00235</name>
</gene>
<organism evidence="2 3">
    <name type="scientific">Paludisphaera mucosa</name>
    <dbReference type="NCBI Taxonomy" id="3030827"/>
    <lineage>
        <taxon>Bacteria</taxon>
        <taxon>Pseudomonadati</taxon>
        <taxon>Planctomycetota</taxon>
        <taxon>Planctomycetia</taxon>
        <taxon>Isosphaerales</taxon>
        <taxon>Isosphaeraceae</taxon>
        <taxon>Paludisphaera</taxon>
    </lineage>
</organism>
<keyword evidence="2" id="KW-0808">Transferase</keyword>
<sequence length="240" mass="25202">MLDDSELARRSILGFGEMIAALGRWGVGPEAEVRRRDALGARIDAAADNPWFDAAVVPIDESPPADDPRLPRCLWTVADSAPGRVEAAGIATPCLGLALDDPALKLDGGASDVGTPSLAALGDVNERAYGQFGVFGPLVSAIRDDRVRTHGLRDGDAFVCVALTMAIGDDLSIQYVATEAGHRRRGLAGRLLLATLASARGDGLRSATLQASPDGLSVYERLGFRSVATLRAFVRPDVGE</sequence>
<feature type="domain" description="N-acetyltransferase" evidence="1">
    <location>
        <begin position="108"/>
        <end position="240"/>
    </location>
</feature>
<evidence type="ECO:0000259" key="1">
    <source>
        <dbReference type="PROSITE" id="PS51186"/>
    </source>
</evidence>
<accession>A0ABT6F3V8</accession>
<proteinExistence type="predicted"/>
<dbReference type="CDD" id="cd04301">
    <property type="entry name" value="NAT_SF"/>
    <property type="match status" value="1"/>
</dbReference>
<evidence type="ECO:0000313" key="2">
    <source>
        <dbReference type="EMBL" id="MDG3002204.1"/>
    </source>
</evidence>
<keyword evidence="3" id="KW-1185">Reference proteome</keyword>
<dbReference type="SUPFAM" id="SSF55729">
    <property type="entry name" value="Acyl-CoA N-acyltransferases (Nat)"/>
    <property type="match status" value="1"/>
</dbReference>
<keyword evidence="2" id="KW-0012">Acyltransferase</keyword>
<name>A0ABT6F3V8_9BACT</name>
<dbReference type="Proteomes" id="UP001216907">
    <property type="component" value="Unassembled WGS sequence"/>
</dbReference>
<dbReference type="RefSeq" id="WP_277858571.1">
    <property type="nucleotide sequence ID" value="NZ_JARRAG010000001.1"/>
</dbReference>
<dbReference type="EC" id="2.3.1.-" evidence="2"/>
<protein>
    <submittedName>
        <fullName evidence="2">GNAT family N-acetyltransferase</fullName>
        <ecNumber evidence="2">2.3.1.-</ecNumber>
    </submittedName>
</protein>